<accession>A0A554S7J8</accession>
<proteinExistence type="predicted"/>
<keyword evidence="1" id="KW-0472">Membrane</keyword>
<reference evidence="2 3" key="1">
    <citation type="submission" date="2019-07" db="EMBL/GenBank/DDBJ databases">
        <authorList>
            <person name="Zhao L.H."/>
        </authorList>
    </citation>
    <scope>NUCLEOTIDE SEQUENCE [LARGE SCALE GENOMIC DNA]</scope>
    <source>
        <strain evidence="2 3">Co35</strain>
    </source>
</reference>
<evidence type="ECO:0000313" key="3">
    <source>
        <dbReference type="Proteomes" id="UP000316988"/>
    </source>
</evidence>
<dbReference type="AlphaFoldDB" id="A0A554S7J8"/>
<dbReference type="PANTHER" id="PTHR34989">
    <property type="entry name" value="PROTEIN HDED"/>
    <property type="match status" value="1"/>
</dbReference>
<evidence type="ECO:0000256" key="1">
    <source>
        <dbReference type="SAM" id="Phobius"/>
    </source>
</evidence>
<dbReference type="GO" id="GO:0005886">
    <property type="term" value="C:plasma membrane"/>
    <property type="evidence" value="ECO:0007669"/>
    <property type="project" value="TreeGrafter"/>
</dbReference>
<dbReference type="Pfam" id="PF03729">
    <property type="entry name" value="DUF308"/>
    <property type="match status" value="1"/>
</dbReference>
<keyword evidence="3" id="KW-1185">Reference proteome</keyword>
<sequence>MSHVADSSPVRSLATTIWWLMLARGILALIFGVVAVVAPVSTLAALLIIFGVFSVVDGIVAVVGGIATRGTSWGWVVFNGLLGIVIGVIALRYPETTLLAMVLVIAAWALVTGFFAIFGAIEGRREGGRAWGWTLVSGVLSVLLGLLFTLDPVAGAGTLVLMTGIYAVLLGATWIGVALTVRSEARSAGR</sequence>
<feature type="transmembrane region" description="Helical" evidence="1">
    <location>
        <begin position="130"/>
        <end position="150"/>
    </location>
</feature>
<dbReference type="OrthoDB" id="3829721at2"/>
<dbReference type="InterPro" id="IPR052712">
    <property type="entry name" value="Acid_resist_chaperone_HdeD"/>
</dbReference>
<keyword evidence="1" id="KW-0812">Transmembrane</keyword>
<dbReference type="EMBL" id="VLNT01000009">
    <property type="protein sequence ID" value="TSD62319.1"/>
    <property type="molecule type" value="Genomic_DNA"/>
</dbReference>
<comment type="caution">
    <text evidence="2">The sequence shown here is derived from an EMBL/GenBank/DDBJ whole genome shotgun (WGS) entry which is preliminary data.</text>
</comment>
<feature type="transmembrane region" description="Helical" evidence="1">
    <location>
        <begin position="156"/>
        <end position="181"/>
    </location>
</feature>
<dbReference type="InterPro" id="IPR005325">
    <property type="entry name" value="DUF308_memb"/>
</dbReference>
<keyword evidence="1" id="KW-1133">Transmembrane helix</keyword>
<protein>
    <submittedName>
        <fullName evidence="2">HdeD family acid-resistance protein</fullName>
    </submittedName>
</protein>
<feature type="transmembrane region" description="Helical" evidence="1">
    <location>
        <begin position="43"/>
        <end position="66"/>
    </location>
</feature>
<name>A0A554S7J8_9ACTN</name>
<dbReference type="Proteomes" id="UP000316988">
    <property type="component" value="Unassembled WGS sequence"/>
</dbReference>
<feature type="transmembrane region" description="Helical" evidence="1">
    <location>
        <begin position="73"/>
        <end position="91"/>
    </location>
</feature>
<evidence type="ECO:0000313" key="2">
    <source>
        <dbReference type="EMBL" id="TSD62319.1"/>
    </source>
</evidence>
<dbReference type="RefSeq" id="WP_143913753.1">
    <property type="nucleotide sequence ID" value="NZ_VLNT01000009.1"/>
</dbReference>
<feature type="transmembrane region" description="Helical" evidence="1">
    <location>
        <begin position="97"/>
        <end position="118"/>
    </location>
</feature>
<organism evidence="2 3">
    <name type="scientific">Aeromicrobium piscarium</name>
    <dbReference type="NCBI Taxonomy" id="2590901"/>
    <lineage>
        <taxon>Bacteria</taxon>
        <taxon>Bacillati</taxon>
        <taxon>Actinomycetota</taxon>
        <taxon>Actinomycetes</taxon>
        <taxon>Propionibacteriales</taxon>
        <taxon>Nocardioidaceae</taxon>
        <taxon>Aeromicrobium</taxon>
    </lineage>
</organism>
<feature type="transmembrane region" description="Helical" evidence="1">
    <location>
        <begin position="12"/>
        <end position="37"/>
    </location>
</feature>
<gene>
    <name evidence="2" type="ORF">FNM00_11825</name>
</gene>
<dbReference type="PANTHER" id="PTHR34989:SF1">
    <property type="entry name" value="PROTEIN HDED"/>
    <property type="match status" value="1"/>
</dbReference>